<feature type="region of interest" description="Disordered" evidence="1">
    <location>
        <begin position="327"/>
        <end position="347"/>
    </location>
</feature>
<comment type="caution">
    <text evidence="2">The sequence shown here is derived from an EMBL/GenBank/DDBJ whole genome shotgun (WGS) entry which is preliminary data.</text>
</comment>
<feature type="region of interest" description="Disordered" evidence="1">
    <location>
        <begin position="138"/>
        <end position="165"/>
    </location>
</feature>
<organism evidence="2 3">
    <name type="scientific">Lecanosticta acicola</name>
    <dbReference type="NCBI Taxonomy" id="111012"/>
    <lineage>
        <taxon>Eukaryota</taxon>
        <taxon>Fungi</taxon>
        <taxon>Dikarya</taxon>
        <taxon>Ascomycota</taxon>
        <taxon>Pezizomycotina</taxon>
        <taxon>Dothideomycetes</taxon>
        <taxon>Dothideomycetidae</taxon>
        <taxon>Mycosphaerellales</taxon>
        <taxon>Mycosphaerellaceae</taxon>
        <taxon>Lecanosticta</taxon>
    </lineage>
</organism>
<reference evidence="2" key="1">
    <citation type="submission" date="2023-11" db="EMBL/GenBank/DDBJ databases">
        <authorList>
            <person name="Alioto T."/>
            <person name="Alioto T."/>
            <person name="Gomez Garrido J."/>
        </authorList>
    </citation>
    <scope>NUCLEOTIDE SEQUENCE</scope>
</reference>
<feature type="compositionally biased region" description="Basic and acidic residues" evidence="1">
    <location>
        <begin position="279"/>
        <end position="291"/>
    </location>
</feature>
<gene>
    <name evidence="2" type="ORF">LECACI_7A009924</name>
</gene>
<sequence length="347" mass="39276">MLFLDISNSDDQNDFPLNDAADITPHVIADMEEKLRKLLNMQHLAAVEVRHIRSPQESKPTGLWRIAKVAILILIQHFLVSANKTAKQDTVSVWEETLPAFNTVDEVWEFAVRSAGDEREANLAMEFRRAISNDQLLPAIPNEKSPKPDWSRDPLSAISEDNTASSPTISETMIDVFRQEYPLTLSKLQHCHRLGDGEMSDDHDDQDHTHTLSAELDRYISEAQTAESLLAQFQSLRSQHLLPPSSNNTKALGSQSEAAKAASPYRKKNSEEQFIGKMRKSEHGQEHKPDVPARCATMPTSGPLSSSLSSLEKVHSNIHAETLRIMRFRDDDDRQRREQKVDVKRER</sequence>
<feature type="compositionally biased region" description="Polar residues" evidence="1">
    <location>
        <begin position="240"/>
        <end position="257"/>
    </location>
</feature>
<dbReference type="AlphaFoldDB" id="A0AAI8Z9B6"/>
<dbReference type="Proteomes" id="UP001296104">
    <property type="component" value="Unassembled WGS sequence"/>
</dbReference>
<evidence type="ECO:0000313" key="3">
    <source>
        <dbReference type="Proteomes" id="UP001296104"/>
    </source>
</evidence>
<keyword evidence="3" id="KW-1185">Reference proteome</keyword>
<feature type="region of interest" description="Disordered" evidence="1">
    <location>
        <begin position="240"/>
        <end position="309"/>
    </location>
</feature>
<proteinExistence type="predicted"/>
<evidence type="ECO:0000256" key="1">
    <source>
        <dbReference type="SAM" id="MobiDB-lite"/>
    </source>
</evidence>
<accession>A0AAI8Z9B6</accession>
<evidence type="ECO:0000313" key="2">
    <source>
        <dbReference type="EMBL" id="CAK4034766.1"/>
    </source>
</evidence>
<dbReference type="EMBL" id="CAVMBE010000135">
    <property type="protein sequence ID" value="CAK4034766.1"/>
    <property type="molecule type" value="Genomic_DNA"/>
</dbReference>
<protein>
    <submittedName>
        <fullName evidence="2">Uncharacterized protein</fullName>
    </submittedName>
</protein>
<name>A0AAI8Z9B6_9PEZI</name>